<dbReference type="AlphaFoldDB" id="A0A410JSY8"/>
<dbReference type="Gene3D" id="2.40.160.60">
    <property type="entry name" value="Outer membrane protein transport protein (OMPP1/FadL/TodX)"/>
    <property type="match status" value="1"/>
</dbReference>
<feature type="chain" id="PRO_5019004151" evidence="1">
    <location>
        <begin position="20"/>
        <end position="392"/>
    </location>
</feature>
<dbReference type="EMBL" id="CP035107">
    <property type="protein sequence ID" value="QAR31284.1"/>
    <property type="molecule type" value="Genomic_DNA"/>
</dbReference>
<dbReference type="NCBIfam" id="NF033710">
    <property type="entry name" value="T9SS_OM_PorV"/>
    <property type="match status" value="1"/>
</dbReference>
<sequence>MKKILALSLTAFLALNTNAQENNRPVITGAPFLRISPDARAGGLGDMGVATSPDAFSQYWNPAKYVFSENHSGVGVSYTPYLSKITDDVFLLNGAFYTYLGEEERSTLGVSIYYFNIGEVKLNEQVANEIISMGNAKPNEFSLDVSYGLKLTDNFGMAVAGRYIRSDLNNNDKNATTKAANSFAVDVAGYYESEPMNIGNIDGRLRAGFNISNIGPKLDYSDSEELESFLPTNLRLGTTYAFLLDDVNKITVGAEFNKLLVPTPSEAVYTDNSGEKIAYYKTPNNGVVSGIFNSFSDAPGGFSEELKEITWSLSAEYIYNNAFAFRTGYFHESLEKGARQYATLGAGIRFNAFGLDLSYLIPTNSINNALQNTLRFGLTWDFGGQTFNSNYR</sequence>
<name>A0A410JSY8_ORNRH</name>
<dbReference type="RefSeq" id="WP_128501720.1">
    <property type="nucleotide sequence ID" value="NZ_CP035107.1"/>
</dbReference>
<evidence type="ECO:0000313" key="4">
    <source>
        <dbReference type="Proteomes" id="UP000287701"/>
    </source>
</evidence>
<evidence type="ECO:0000259" key="2">
    <source>
        <dbReference type="Pfam" id="PF19572"/>
    </source>
</evidence>
<feature type="domain" description="Type IX secretion system protein PorV" evidence="2">
    <location>
        <begin position="19"/>
        <end position="265"/>
    </location>
</feature>
<organism evidence="3 4">
    <name type="scientific">Ornithobacterium rhinotracheale</name>
    <dbReference type="NCBI Taxonomy" id="28251"/>
    <lineage>
        <taxon>Bacteria</taxon>
        <taxon>Pseudomonadati</taxon>
        <taxon>Bacteroidota</taxon>
        <taxon>Flavobacteriia</taxon>
        <taxon>Flavobacteriales</taxon>
        <taxon>Weeksellaceae</taxon>
        <taxon>Ornithobacterium</taxon>
    </lineage>
</organism>
<dbReference type="NCBIfam" id="NF033709">
    <property type="entry name" value="PorV_fam"/>
    <property type="match status" value="1"/>
</dbReference>
<evidence type="ECO:0000256" key="1">
    <source>
        <dbReference type="SAM" id="SignalP"/>
    </source>
</evidence>
<dbReference type="Proteomes" id="UP000287701">
    <property type="component" value="Chromosome"/>
</dbReference>
<proteinExistence type="predicted"/>
<gene>
    <name evidence="3" type="primary">porV</name>
    <name evidence="3" type="ORF">EQP59_08015</name>
</gene>
<dbReference type="InterPro" id="IPR045741">
    <property type="entry name" value="PorV"/>
</dbReference>
<dbReference type="OrthoDB" id="9758448at2"/>
<evidence type="ECO:0000313" key="3">
    <source>
        <dbReference type="EMBL" id="QAR31284.1"/>
    </source>
</evidence>
<feature type="signal peptide" evidence="1">
    <location>
        <begin position="1"/>
        <end position="19"/>
    </location>
</feature>
<dbReference type="InterPro" id="IPR047799">
    <property type="entry name" value="T9SS_OM_PorV"/>
</dbReference>
<accession>A0A410JSY8</accession>
<protein>
    <submittedName>
        <fullName evidence="3">Type IX secretion system outer membrane channel protein PorV</fullName>
    </submittedName>
</protein>
<reference evidence="3 4" key="1">
    <citation type="submission" date="2019-01" db="EMBL/GenBank/DDBJ databases">
        <title>Whole Genome of Ornithobacterium rhinotracheale FARPER-174b.</title>
        <authorList>
            <person name="Tataje-Lavanda L.A."/>
            <person name="Montalvan A."/>
            <person name="Montesinos R."/>
            <person name="Zimic M."/>
            <person name="Fernandez-Sanchez M."/>
            <person name="Fernandez-Diaz M."/>
        </authorList>
    </citation>
    <scope>NUCLEOTIDE SEQUENCE [LARGE SCALE GENOMIC DNA]</scope>
    <source>
        <strain evidence="3 4">FARPER-174b</strain>
    </source>
</reference>
<dbReference type="Pfam" id="PF19572">
    <property type="entry name" value="PorV"/>
    <property type="match status" value="1"/>
</dbReference>
<keyword evidence="1" id="KW-0732">Signal</keyword>